<sequence length="281" mass="30741">MVSISPDTLRLLESMVHTPHATYEELNLLDAGVEPEAIREQRLQRAYRVLGIVNDDQMDGARGPPTKRRRCSDPENQISDQQGPDGRSIDQQRSVSRRRPYVRTTEAREAHHSQRPRSRSSTAVSPTTPVRGNRSILEPPTSPPPNSAHEIVNGSPQSNGRRDSRRESLSSTPVSPTAPTYSGFPSAGLSTSRRLSTSSSVATPSPVNGYASPATTNGSSMRNSRSMVSLPLNRGQQQPRRRSPAHRPSSSTTSLTSIPESQTARQLRDEESSDDNRTNGT</sequence>
<keyword evidence="3" id="KW-1185">Reference proteome</keyword>
<dbReference type="Proteomes" id="UP001296104">
    <property type="component" value="Unassembled WGS sequence"/>
</dbReference>
<feature type="compositionally biased region" description="Low complexity" evidence="1">
    <location>
        <begin position="189"/>
        <end position="207"/>
    </location>
</feature>
<feature type="compositionally biased region" description="Polar residues" evidence="1">
    <location>
        <begin position="119"/>
        <end position="130"/>
    </location>
</feature>
<comment type="caution">
    <text evidence="2">The sequence shown here is derived from an EMBL/GenBank/DDBJ whole genome shotgun (WGS) entry which is preliminary data.</text>
</comment>
<feature type="compositionally biased region" description="Polar residues" evidence="1">
    <location>
        <begin position="213"/>
        <end position="227"/>
    </location>
</feature>
<dbReference type="AlphaFoldDB" id="A0AAI9E9Q0"/>
<proteinExistence type="predicted"/>
<protein>
    <submittedName>
        <fullName evidence="2">Uncharacterized protein</fullName>
    </submittedName>
</protein>
<reference evidence="2" key="1">
    <citation type="submission" date="2023-11" db="EMBL/GenBank/DDBJ databases">
        <authorList>
            <person name="Alioto T."/>
            <person name="Alioto T."/>
            <person name="Gomez Garrido J."/>
        </authorList>
    </citation>
    <scope>NUCLEOTIDE SEQUENCE</scope>
</reference>
<name>A0AAI9E9Q0_9PEZI</name>
<feature type="compositionally biased region" description="Basic and acidic residues" evidence="1">
    <location>
        <begin position="266"/>
        <end position="281"/>
    </location>
</feature>
<gene>
    <name evidence="2" type="ORF">LECACI_7A003620</name>
</gene>
<feature type="compositionally biased region" description="Polar residues" evidence="1">
    <location>
        <begin position="169"/>
        <end position="180"/>
    </location>
</feature>
<feature type="compositionally biased region" description="Low complexity" evidence="1">
    <location>
        <begin position="246"/>
        <end position="257"/>
    </location>
</feature>
<evidence type="ECO:0000313" key="2">
    <source>
        <dbReference type="EMBL" id="CAK3972777.1"/>
    </source>
</evidence>
<evidence type="ECO:0000313" key="3">
    <source>
        <dbReference type="Proteomes" id="UP001296104"/>
    </source>
</evidence>
<dbReference type="EMBL" id="CAVMBE010000018">
    <property type="protein sequence ID" value="CAK3972777.1"/>
    <property type="molecule type" value="Genomic_DNA"/>
</dbReference>
<organism evidence="2 3">
    <name type="scientific">Lecanosticta acicola</name>
    <dbReference type="NCBI Taxonomy" id="111012"/>
    <lineage>
        <taxon>Eukaryota</taxon>
        <taxon>Fungi</taxon>
        <taxon>Dikarya</taxon>
        <taxon>Ascomycota</taxon>
        <taxon>Pezizomycotina</taxon>
        <taxon>Dothideomycetes</taxon>
        <taxon>Dothideomycetidae</taxon>
        <taxon>Mycosphaerellales</taxon>
        <taxon>Mycosphaerellaceae</taxon>
        <taxon>Lecanosticta</taxon>
    </lineage>
</organism>
<evidence type="ECO:0000256" key="1">
    <source>
        <dbReference type="SAM" id="MobiDB-lite"/>
    </source>
</evidence>
<feature type="region of interest" description="Disordered" evidence="1">
    <location>
        <begin position="56"/>
        <end position="281"/>
    </location>
</feature>
<accession>A0AAI9E9Q0</accession>